<feature type="transmembrane region" description="Helical" evidence="5">
    <location>
        <begin position="219"/>
        <end position="238"/>
    </location>
</feature>
<dbReference type="InterPro" id="IPR037185">
    <property type="entry name" value="EmrE-like"/>
</dbReference>
<dbReference type="RefSeq" id="WP_074640312.1">
    <property type="nucleotide sequence ID" value="NZ_FNBL01000001.1"/>
</dbReference>
<dbReference type="Gene3D" id="1.10.3730.20">
    <property type="match status" value="1"/>
</dbReference>
<feature type="transmembrane region" description="Helical" evidence="5">
    <location>
        <begin position="71"/>
        <end position="92"/>
    </location>
</feature>
<dbReference type="EMBL" id="FNBL01000001">
    <property type="protein sequence ID" value="SDE80251.1"/>
    <property type="molecule type" value="Genomic_DNA"/>
</dbReference>
<comment type="subcellular location">
    <subcellularLocation>
        <location evidence="1">Membrane</location>
        <topology evidence="1">Multi-pass membrane protein</topology>
    </subcellularLocation>
</comment>
<accession>A0A1G7FWJ8</accession>
<feature type="transmembrane region" description="Helical" evidence="5">
    <location>
        <begin position="38"/>
        <end position="59"/>
    </location>
</feature>
<dbReference type="OrthoDB" id="9810556at2"/>
<feature type="transmembrane region" description="Helical" evidence="5">
    <location>
        <begin position="12"/>
        <end position="32"/>
    </location>
</feature>
<dbReference type="PANTHER" id="PTHR32322:SF9">
    <property type="entry name" value="AMINO-ACID METABOLITE EFFLUX PUMP-RELATED"/>
    <property type="match status" value="1"/>
</dbReference>
<evidence type="ECO:0000256" key="1">
    <source>
        <dbReference type="ARBA" id="ARBA00004141"/>
    </source>
</evidence>
<evidence type="ECO:0000313" key="7">
    <source>
        <dbReference type="EMBL" id="SDE80251.1"/>
    </source>
</evidence>
<evidence type="ECO:0000256" key="2">
    <source>
        <dbReference type="ARBA" id="ARBA00022692"/>
    </source>
</evidence>
<feature type="transmembrane region" description="Helical" evidence="5">
    <location>
        <begin position="250"/>
        <end position="270"/>
    </location>
</feature>
<reference evidence="7 8" key="1">
    <citation type="submission" date="2016-10" db="EMBL/GenBank/DDBJ databases">
        <authorList>
            <person name="de Groot N.N."/>
        </authorList>
    </citation>
    <scope>NUCLEOTIDE SEQUENCE [LARGE SCALE GENOMIC DNA]</scope>
    <source>
        <strain evidence="7 8">DSM 27375</strain>
    </source>
</reference>
<sequence>MAPQKTISAAAWLGLAAMGLLWGGSFLSVALLIRELPIYWVVAGRVTIAALVLWSYVLIKGLPVPPMRHYLWRFIVVGCLTSALPFLLITWAQHRIPSGLAGILNASTAIFGVLFAALFFADEKLGLRKGAGVILGVLGIVTVIGPDALHAFDLTSLSQLAMIAATISYGLSNVIGRRLLADLKPQVAAAGMLSGAAVFALPVAIVTSGPPPMSLMPSTWGALLYLSVMATGVTYLIYYRVLKSAGAGNTSLTTLIVAPVSIALGAVVLGESLSPSAYAGFGLIALGLLVIDGRILARLKRIKPVQT</sequence>
<protein>
    <submittedName>
        <fullName evidence="7">Permease of the drug/metabolite transporter (DMT) superfamily</fullName>
    </submittedName>
</protein>
<feature type="domain" description="EamA" evidence="6">
    <location>
        <begin position="160"/>
        <end position="291"/>
    </location>
</feature>
<evidence type="ECO:0000256" key="4">
    <source>
        <dbReference type="ARBA" id="ARBA00023136"/>
    </source>
</evidence>
<keyword evidence="4 5" id="KW-0472">Membrane</keyword>
<evidence type="ECO:0000259" key="6">
    <source>
        <dbReference type="Pfam" id="PF00892"/>
    </source>
</evidence>
<evidence type="ECO:0000313" key="8">
    <source>
        <dbReference type="Proteomes" id="UP000182284"/>
    </source>
</evidence>
<dbReference type="PANTHER" id="PTHR32322">
    <property type="entry name" value="INNER MEMBRANE TRANSPORTER"/>
    <property type="match status" value="1"/>
</dbReference>
<feature type="transmembrane region" description="Helical" evidence="5">
    <location>
        <begin position="98"/>
        <end position="121"/>
    </location>
</feature>
<feature type="transmembrane region" description="Helical" evidence="5">
    <location>
        <begin position="187"/>
        <end position="207"/>
    </location>
</feature>
<evidence type="ECO:0000256" key="3">
    <source>
        <dbReference type="ARBA" id="ARBA00022989"/>
    </source>
</evidence>
<dbReference type="SUPFAM" id="SSF103481">
    <property type="entry name" value="Multidrug resistance efflux transporter EmrE"/>
    <property type="match status" value="2"/>
</dbReference>
<evidence type="ECO:0000256" key="5">
    <source>
        <dbReference type="SAM" id="Phobius"/>
    </source>
</evidence>
<dbReference type="Proteomes" id="UP000182284">
    <property type="component" value="Unassembled WGS sequence"/>
</dbReference>
<dbReference type="Pfam" id="PF00892">
    <property type="entry name" value="EamA"/>
    <property type="match status" value="2"/>
</dbReference>
<dbReference type="AlphaFoldDB" id="A0A1G7FWJ8"/>
<dbReference type="InterPro" id="IPR000620">
    <property type="entry name" value="EamA_dom"/>
</dbReference>
<feature type="domain" description="EamA" evidence="6">
    <location>
        <begin position="14"/>
        <end position="143"/>
    </location>
</feature>
<feature type="transmembrane region" description="Helical" evidence="5">
    <location>
        <begin position="276"/>
        <end position="297"/>
    </location>
</feature>
<dbReference type="GO" id="GO:0016020">
    <property type="term" value="C:membrane"/>
    <property type="evidence" value="ECO:0007669"/>
    <property type="project" value="UniProtKB-SubCell"/>
</dbReference>
<name>A0A1G7FWJ8_9RHOB</name>
<feature type="transmembrane region" description="Helical" evidence="5">
    <location>
        <begin position="133"/>
        <end position="151"/>
    </location>
</feature>
<gene>
    <name evidence="7" type="ORF">SAMN04488117_101275</name>
</gene>
<keyword evidence="2 5" id="KW-0812">Transmembrane</keyword>
<keyword evidence="3 5" id="KW-1133">Transmembrane helix</keyword>
<dbReference type="InterPro" id="IPR050638">
    <property type="entry name" value="AA-Vitamin_Transporters"/>
</dbReference>
<organism evidence="7 8">
    <name type="scientific">Celeribacter baekdonensis</name>
    <dbReference type="NCBI Taxonomy" id="875171"/>
    <lineage>
        <taxon>Bacteria</taxon>
        <taxon>Pseudomonadati</taxon>
        <taxon>Pseudomonadota</taxon>
        <taxon>Alphaproteobacteria</taxon>
        <taxon>Rhodobacterales</taxon>
        <taxon>Roseobacteraceae</taxon>
        <taxon>Celeribacter</taxon>
    </lineage>
</organism>
<proteinExistence type="predicted"/>